<dbReference type="EMBL" id="MU826830">
    <property type="protein sequence ID" value="KAJ7373550.1"/>
    <property type="molecule type" value="Genomic_DNA"/>
</dbReference>
<comment type="subcellular location">
    <subcellularLocation>
        <location evidence="1">Membrane</location>
        <topology evidence="1">Multi-pass membrane protein</topology>
    </subcellularLocation>
</comment>
<dbReference type="Pfam" id="PF00335">
    <property type="entry name" value="Tetraspanin"/>
    <property type="match status" value="1"/>
</dbReference>
<reference evidence="6" key="1">
    <citation type="submission" date="2023-01" db="EMBL/GenBank/DDBJ databases">
        <title>Genome assembly of the deep-sea coral Lophelia pertusa.</title>
        <authorList>
            <person name="Herrera S."/>
            <person name="Cordes E."/>
        </authorList>
    </citation>
    <scope>NUCLEOTIDE SEQUENCE</scope>
    <source>
        <strain evidence="6">USNM1676648</strain>
        <tissue evidence="6">Polyp</tissue>
    </source>
</reference>
<evidence type="ECO:0000256" key="1">
    <source>
        <dbReference type="ARBA" id="ARBA00004141"/>
    </source>
</evidence>
<keyword evidence="7" id="KW-1185">Reference proteome</keyword>
<dbReference type="PRINTS" id="PR00259">
    <property type="entry name" value="TMFOUR"/>
</dbReference>
<dbReference type="Proteomes" id="UP001163046">
    <property type="component" value="Unassembled WGS sequence"/>
</dbReference>
<comment type="caution">
    <text evidence="6">The sequence shown here is derived from an EMBL/GenBank/DDBJ whole genome shotgun (WGS) entry which is preliminary data.</text>
</comment>
<evidence type="ECO:0000256" key="4">
    <source>
        <dbReference type="ARBA" id="ARBA00023136"/>
    </source>
</evidence>
<gene>
    <name evidence="6" type="ORF">OS493_011152</name>
</gene>
<evidence type="ECO:0000313" key="7">
    <source>
        <dbReference type="Proteomes" id="UP001163046"/>
    </source>
</evidence>
<accession>A0A9W9Z205</accession>
<evidence type="ECO:0000256" key="2">
    <source>
        <dbReference type="ARBA" id="ARBA00022692"/>
    </source>
</evidence>
<organism evidence="6 7">
    <name type="scientific">Desmophyllum pertusum</name>
    <dbReference type="NCBI Taxonomy" id="174260"/>
    <lineage>
        <taxon>Eukaryota</taxon>
        <taxon>Metazoa</taxon>
        <taxon>Cnidaria</taxon>
        <taxon>Anthozoa</taxon>
        <taxon>Hexacorallia</taxon>
        <taxon>Scleractinia</taxon>
        <taxon>Caryophylliina</taxon>
        <taxon>Caryophylliidae</taxon>
        <taxon>Desmophyllum</taxon>
    </lineage>
</organism>
<name>A0A9W9Z205_9CNID</name>
<evidence type="ECO:0000313" key="6">
    <source>
        <dbReference type="EMBL" id="KAJ7373550.1"/>
    </source>
</evidence>
<dbReference type="PROSITE" id="PS51257">
    <property type="entry name" value="PROKAR_LIPOPROTEIN"/>
    <property type="match status" value="1"/>
</dbReference>
<feature type="transmembrane region" description="Helical" evidence="5">
    <location>
        <begin position="49"/>
        <end position="74"/>
    </location>
</feature>
<keyword evidence="3 5" id="KW-1133">Transmembrane helix</keyword>
<evidence type="ECO:0000256" key="3">
    <source>
        <dbReference type="ARBA" id="ARBA00022989"/>
    </source>
</evidence>
<sequence>MSLDKTTRTIKNLVLFFNAVFFVFGCVLLGVGAWSLYEFVAYEAVSSSVPYAAASFLMITAGLFNVLVSFFGFWAASQDTRRLYVIRFLQLLQDIIIAKRFGNKCKTIKLHLNRH</sequence>
<keyword evidence="4 5" id="KW-0472">Membrane</keyword>
<dbReference type="GO" id="GO:0016020">
    <property type="term" value="C:membrane"/>
    <property type="evidence" value="ECO:0007669"/>
    <property type="project" value="UniProtKB-SubCell"/>
</dbReference>
<proteinExistence type="predicted"/>
<keyword evidence="2 5" id="KW-0812">Transmembrane</keyword>
<dbReference type="InterPro" id="IPR018499">
    <property type="entry name" value="Tetraspanin/Peripherin"/>
</dbReference>
<dbReference type="AlphaFoldDB" id="A0A9W9Z205"/>
<protein>
    <submittedName>
        <fullName evidence="6">Uncharacterized protein</fullName>
    </submittedName>
</protein>
<evidence type="ECO:0000256" key="5">
    <source>
        <dbReference type="SAM" id="Phobius"/>
    </source>
</evidence>
<feature type="transmembrane region" description="Helical" evidence="5">
    <location>
        <begin position="12"/>
        <end position="37"/>
    </location>
</feature>